<accession>A0ACC1TVC1</accession>
<gene>
    <name evidence="1" type="ORF">F5876DRAFT_67045</name>
</gene>
<keyword evidence="2" id="KW-1185">Reference proteome</keyword>
<name>A0ACC1TVC1_9AGAR</name>
<proteinExistence type="predicted"/>
<protein>
    <submittedName>
        <fullName evidence="1">Uncharacterized protein</fullName>
    </submittedName>
</protein>
<reference evidence="1" key="1">
    <citation type="submission" date="2022-09" db="EMBL/GenBank/DDBJ databases">
        <title>A Global Phylogenomic Analysis of the Shiitake Genus Lentinula.</title>
        <authorList>
            <consortium name="DOE Joint Genome Institute"/>
            <person name="Sierra-Patev S."/>
            <person name="Min B."/>
            <person name="Naranjo-Ortiz M."/>
            <person name="Looney B."/>
            <person name="Konkel Z."/>
            <person name="Slot J.C."/>
            <person name="Sakamoto Y."/>
            <person name="Steenwyk J.L."/>
            <person name="Rokas A."/>
            <person name="Carro J."/>
            <person name="Camarero S."/>
            <person name="Ferreira P."/>
            <person name="Molpeceres G."/>
            <person name="Ruiz-Duenas F.J."/>
            <person name="Serrano A."/>
            <person name="Henrissat B."/>
            <person name="Drula E."/>
            <person name="Hughes K.W."/>
            <person name="Mata J.L."/>
            <person name="Ishikawa N.K."/>
            <person name="Vargas-Isla R."/>
            <person name="Ushijima S."/>
            <person name="Smith C.A."/>
            <person name="Ahrendt S."/>
            <person name="Andreopoulos W."/>
            <person name="He G."/>
            <person name="Labutti K."/>
            <person name="Lipzen A."/>
            <person name="Ng V."/>
            <person name="Riley R."/>
            <person name="Sandor L."/>
            <person name="Barry K."/>
            <person name="Martinez A.T."/>
            <person name="Xiao Y."/>
            <person name="Gibbons J.G."/>
            <person name="Terashima K."/>
            <person name="Grigoriev I.V."/>
            <person name="Hibbett D.S."/>
        </authorList>
    </citation>
    <scope>NUCLEOTIDE SEQUENCE</scope>
    <source>
        <strain evidence="1">TMI1499</strain>
    </source>
</reference>
<dbReference type="Proteomes" id="UP001163835">
    <property type="component" value="Unassembled WGS sequence"/>
</dbReference>
<comment type="caution">
    <text evidence="1">The sequence shown here is derived from an EMBL/GenBank/DDBJ whole genome shotgun (WGS) entry which is preliminary data.</text>
</comment>
<organism evidence="1 2">
    <name type="scientific">Lentinula aff. lateritia</name>
    <dbReference type="NCBI Taxonomy" id="2804960"/>
    <lineage>
        <taxon>Eukaryota</taxon>
        <taxon>Fungi</taxon>
        <taxon>Dikarya</taxon>
        <taxon>Basidiomycota</taxon>
        <taxon>Agaricomycotina</taxon>
        <taxon>Agaricomycetes</taxon>
        <taxon>Agaricomycetidae</taxon>
        <taxon>Agaricales</taxon>
        <taxon>Marasmiineae</taxon>
        <taxon>Omphalotaceae</taxon>
        <taxon>Lentinula</taxon>
    </lineage>
</organism>
<dbReference type="EMBL" id="MU795203">
    <property type="protein sequence ID" value="KAJ3808712.1"/>
    <property type="molecule type" value="Genomic_DNA"/>
</dbReference>
<sequence length="274" mass="30961">MSDQSDRLSTPDYQCDTNNIESGPPIPSALGGSQADITSRSVDRPGIDMSSQIDPGEEPKRLIDPDNNLEHSHLVNEQVAESNSRWKDEAPHFGPGWLRNLKLATYFSGRLTSMHMYYEDTWADTRWNLNLRTNLSVLQRMKTDDIANLNISNLMFHLGTLTYTIVGSKLAWNILILVQQSLRFYHWSLGVLFYGVGVITCYLLFNRFSNSDRGDVRNLFPTVFVWATVLIGLSKAIPCTQLFPFAPEYHLDLETQQVGDGSAIPDDEKEKTAN</sequence>
<evidence type="ECO:0000313" key="2">
    <source>
        <dbReference type="Proteomes" id="UP001163835"/>
    </source>
</evidence>
<evidence type="ECO:0000313" key="1">
    <source>
        <dbReference type="EMBL" id="KAJ3808712.1"/>
    </source>
</evidence>